<organism evidence="4">
    <name type="scientific">Brassica oleracea</name>
    <name type="common">Wild cabbage</name>
    <dbReference type="NCBI Taxonomy" id="3712"/>
    <lineage>
        <taxon>Eukaryota</taxon>
        <taxon>Viridiplantae</taxon>
        <taxon>Streptophyta</taxon>
        <taxon>Embryophyta</taxon>
        <taxon>Tracheophyta</taxon>
        <taxon>Spermatophyta</taxon>
        <taxon>Magnoliopsida</taxon>
        <taxon>eudicotyledons</taxon>
        <taxon>Gunneridae</taxon>
        <taxon>Pentapetalae</taxon>
        <taxon>rosids</taxon>
        <taxon>malvids</taxon>
        <taxon>Brassicales</taxon>
        <taxon>Brassicaceae</taxon>
        <taxon>Brassiceae</taxon>
        <taxon>Brassica</taxon>
    </lineage>
</organism>
<evidence type="ECO:0000256" key="1">
    <source>
        <dbReference type="ARBA" id="ARBA00010014"/>
    </source>
</evidence>
<keyword evidence="3" id="KW-0687">Ribonucleoprotein</keyword>
<dbReference type="InterPro" id="IPR001266">
    <property type="entry name" value="Ribosomal_eS19"/>
</dbReference>
<dbReference type="InterPro" id="IPR018277">
    <property type="entry name" value="Ribosomal_eS19_CS"/>
</dbReference>
<dbReference type="SUPFAM" id="SSF46785">
    <property type="entry name" value="Winged helix' DNA-binding domain"/>
    <property type="match status" value="1"/>
</dbReference>
<sequence length="158" mass="17423">MTGKTVKDVSPHEFVKAYAAHLKRSGKSAMRDVDLKLEIGHEIELPAWTDIVKTGKLKELAPYDPDWYYIRAASMARKVYLRGGLGVGAFRRIYGGSKRNGSRPPHFCKSSGGVARHILQQLQTMNIVDLDTKGGRKITSSGERDLDQVAGRIAAEAI</sequence>
<protein>
    <recommendedName>
        <fullName evidence="5">40S ribosomal protein S19</fullName>
    </recommendedName>
</protein>
<accession>A0A3P6DM29</accession>
<dbReference type="GO" id="GO:0000028">
    <property type="term" value="P:ribosomal small subunit assembly"/>
    <property type="evidence" value="ECO:0007669"/>
    <property type="project" value="TreeGrafter"/>
</dbReference>
<reference evidence="4" key="1">
    <citation type="submission" date="2018-11" db="EMBL/GenBank/DDBJ databases">
        <authorList>
            <consortium name="Genoscope - CEA"/>
            <person name="William W."/>
        </authorList>
    </citation>
    <scope>NUCLEOTIDE SEQUENCE</scope>
</reference>
<dbReference type="GO" id="GO:0003735">
    <property type="term" value="F:structural constituent of ribosome"/>
    <property type="evidence" value="ECO:0007669"/>
    <property type="project" value="InterPro"/>
</dbReference>
<dbReference type="PANTHER" id="PTHR11710:SF24">
    <property type="entry name" value="SMALL RIBOSOMAL SUBUNIT PROTEIN ES19X"/>
    <property type="match status" value="1"/>
</dbReference>
<evidence type="ECO:0000313" key="4">
    <source>
        <dbReference type="EMBL" id="VDD28400.1"/>
    </source>
</evidence>
<dbReference type="Pfam" id="PF01090">
    <property type="entry name" value="Ribosomal_S19e"/>
    <property type="match status" value="1"/>
</dbReference>
<dbReference type="PANTHER" id="PTHR11710">
    <property type="entry name" value="40S RIBOSOMAL PROTEIN S19"/>
    <property type="match status" value="1"/>
</dbReference>
<evidence type="ECO:0008006" key="5">
    <source>
        <dbReference type="Google" id="ProtNLM"/>
    </source>
</evidence>
<dbReference type="GO" id="GO:0003723">
    <property type="term" value="F:RNA binding"/>
    <property type="evidence" value="ECO:0007669"/>
    <property type="project" value="TreeGrafter"/>
</dbReference>
<comment type="similarity">
    <text evidence="1">Belongs to the eukaryotic ribosomal protein eS19 family.</text>
</comment>
<evidence type="ECO:0000256" key="2">
    <source>
        <dbReference type="ARBA" id="ARBA00022980"/>
    </source>
</evidence>
<evidence type="ECO:0000256" key="3">
    <source>
        <dbReference type="ARBA" id="ARBA00023274"/>
    </source>
</evidence>
<dbReference type="SMART" id="SM01413">
    <property type="entry name" value="Ribosomal_S19e"/>
    <property type="match status" value="1"/>
</dbReference>
<dbReference type="Gene3D" id="1.10.10.10">
    <property type="entry name" value="Winged helix-like DNA-binding domain superfamily/Winged helix DNA-binding domain"/>
    <property type="match status" value="1"/>
</dbReference>
<dbReference type="AlphaFoldDB" id="A0A3P6DM29"/>
<dbReference type="FunFam" id="1.10.10.10:FF:000118">
    <property type="entry name" value="40S ribosomal protein S19"/>
    <property type="match status" value="1"/>
</dbReference>
<dbReference type="PROSITE" id="PS00628">
    <property type="entry name" value="RIBOSOMAL_S19E"/>
    <property type="match status" value="1"/>
</dbReference>
<dbReference type="EMBL" id="LR031875">
    <property type="protein sequence ID" value="VDD28400.1"/>
    <property type="molecule type" value="Genomic_DNA"/>
</dbReference>
<name>A0A3P6DM29_BRAOL</name>
<dbReference type="GO" id="GO:0006412">
    <property type="term" value="P:translation"/>
    <property type="evidence" value="ECO:0007669"/>
    <property type="project" value="InterPro"/>
</dbReference>
<gene>
    <name evidence="4" type="ORF">BOLC9T53723H</name>
</gene>
<dbReference type="GO" id="GO:0022627">
    <property type="term" value="C:cytosolic small ribosomal subunit"/>
    <property type="evidence" value="ECO:0007669"/>
    <property type="project" value="TreeGrafter"/>
</dbReference>
<dbReference type="InterPro" id="IPR036390">
    <property type="entry name" value="WH_DNA-bd_sf"/>
</dbReference>
<keyword evidence="2" id="KW-0689">Ribosomal protein</keyword>
<dbReference type="InterPro" id="IPR036388">
    <property type="entry name" value="WH-like_DNA-bd_sf"/>
</dbReference>
<proteinExistence type="inferred from homology"/>